<dbReference type="EMBL" id="JAUEPT010000060">
    <property type="protein sequence ID" value="KAK0435757.1"/>
    <property type="molecule type" value="Genomic_DNA"/>
</dbReference>
<dbReference type="AlphaFoldDB" id="A0AA39J426"/>
<evidence type="ECO:0000256" key="1">
    <source>
        <dbReference type="SAM" id="Phobius"/>
    </source>
</evidence>
<evidence type="ECO:0000313" key="3">
    <source>
        <dbReference type="Proteomes" id="UP001175226"/>
    </source>
</evidence>
<evidence type="ECO:0000313" key="2">
    <source>
        <dbReference type="EMBL" id="KAK0435757.1"/>
    </source>
</evidence>
<dbReference type="Proteomes" id="UP001175226">
    <property type="component" value="Unassembled WGS sequence"/>
</dbReference>
<accession>A0AA39J426</accession>
<keyword evidence="1" id="KW-0812">Transmembrane</keyword>
<comment type="caution">
    <text evidence="2">The sequence shown here is derived from an EMBL/GenBank/DDBJ whole genome shotgun (WGS) entry which is preliminary data.</text>
</comment>
<name>A0AA39J426_9AGAR</name>
<sequence>MWDSDTGQHIAAAAPAPANIDARAIKRFSRLNLTAAMIWTVYLFPTVASIFCRLWLGLGASDVIRLSGIRMVMDSHGWTLCAIYNFLSSGPEAFSPKIAIDS</sequence>
<reference evidence="2" key="1">
    <citation type="submission" date="2023-06" db="EMBL/GenBank/DDBJ databases">
        <authorList>
            <consortium name="Lawrence Berkeley National Laboratory"/>
            <person name="Ahrendt S."/>
            <person name="Sahu N."/>
            <person name="Indic B."/>
            <person name="Wong-Bajracharya J."/>
            <person name="Merenyi Z."/>
            <person name="Ke H.-M."/>
            <person name="Monk M."/>
            <person name="Kocsube S."/>
            <person name="Drula E."/>
            <person name="Lipzen A."/>
            <person name="Balint B."/>
            <person name="Henrissat B."/>
            <person name="Andreopoulos B."/>
            <person name="Martin F.M."/>
            <person name="Harder C.B."/>
            <person name="Rigling D."/>
            <person name="Ford K.L."/>
            <person name="Foster G.D."/>
            <person name="Pangilinan J."/>
            <person name="Papanicolaou A."/>
            <person name="Barry K."/>
            <person name="LaButti K."/>
            <person name="Viragh M."/>
            <person name="Koriabine M."/>
            <person name="Yan M."/>
            <person name="Riley R."/>
            <person name="Champramary S."/>
            <person name="Plett K.L."/>
            <person name="Tsai I.J."/>
            <person name="Slot J."/>
            <person name="Sipos G."/>
            <person name="Plett J."/>
            <person name="Nagy L.G."/>
            <person name="Grigoriev I.V."/>
        </authorList>
    </citation>
    <scope>NUCLEOTIDE SEQUENCE</scope>
    <source>
        <strain evidence="2">FPL87.14</strain>
    </source>
</reference>
<organism evidence="2 3">
    <name type="scientific">Armillaria borealis</name>
    <dbReference type="NCBI Taxonomy" id="47425"/>
    <lineage>
        <taxon>Eukaryota</taxon>
        <taxon>Fungi</taxon>
        <taxon>Dikarya</taxon>
        <taxon>Basidiomycota</taxon>
        <taxon>Agaricomycotina</taxon>
        <taxon>Agaricomycetes</taxon>
        <taxon>Agaricomycetidae</taxon>
        <taxon>Agaricales</taxon>
        <taxon>Marasmiineae</taxon>
        <taxon>Physalacriaceae</taxon>
        <taxon>Armillaria</taxon>
    </lineage>
</organism>
<feature type="transmembrane region" description="Helical" evidence="1">
    <location>
        <begin position="36"/>
        <end position="56"/>
    </location>
</feature>
<keyword evidence="1" id="KW-0472">Membrane</keyword>
<keyword evidence="3" id="KW-1185">Reference proteome</keyword>
<proteinExistence type="predicted"/>
<keyword evidence="1" id="KW-1133">Transmembrane helix</keyword>
<protein>
    <submittedName>
        <fullName evidence="2">Uncharacterized protein</fullName>
    </submittedName>
</protein>
<gene>
    <name evidence="2" type="ORF">EV421DRAFT_1740023</name>
</gene>